<sequence length="74" mass="8568">MISAQPGINLAADRGQRTYQAHHSQPDADELKKVKRRWTITKGIVLQTYLYMPYTIHIIIAPATGYIYIYIYNL</sequence>
<accession>A0A1I7WFG8</accession>
<evidence type="ECO:0000313" key="3">
    <source>
        <dbReference type="WBParaSite" id="Hba_03713"/>
    </source>
</evidence>
<keyword evidence="1" id="KW-0812">Transmembrane</keyword>
<dbReference type="AlphaFoldDB" id="A0A1I7WFG8"/>
<organism evidence="2 3">
    <name type="scientific">Heterorhabditis bacteriophora</name>
    <name type="common">Entomopathogenic nematode worm</name>
    <dbReference type="NCBI Taxonomy" id="37862"/>
    <lineage>
        <taxon>Eukaryota</taxon>
        <taxon>Metazoa</taxon>
        <taxon>Ecdysozoa</taxon>
        <taxon>Nematoda</taxon>
        <taxon>Chromadorea</taxon>
        <taxon>Rhabditida</taxon>
        <taxon>Rhabditina</taxon>
        <taxon>Rhabditomorpha</taxon>
        <taxon>Strongyloidea</taxon>
        <taxon>Heterorhabditidae</taxon>
        <taxon>Heterorhabditis</taxon>
    </lineage>
</organism>
<keyword evidence="2" id="KW-1185">Reference proteome</keyword>
<dbReference type="Proteomes" id="UP000095283">
    <property type="component" value="Unplaced"/>
</dbReference>
<keyword evidence="1" id="KW-0472">Membrane</keyword>
<keyword evidence="1" id="KW-1133">Transmembrane helix</keyword>
<protein>
    <submittedName>
        <fullName evidence="3">Uncharacterized protein</fullName>
    </submittedName>
</protein>
<name>A0A1I7WFG8_HETBA</name>
<dbReference type="WBParaSite" id="Hba_03713">
    <property type="protein sequence ID" value="Hba_03713"/>
    <property type="gene ID" value="Hba_03713"/>
</dbReference>
<feature type="transmembrane region" description="Helical" evidence="1">
    <location>
        <begin position="51"/>
        <end position="71"/>
    </location>
</feature>
<evidence type="ECO:0000256" key="1">
    <source>
        <dbReference type="SAM" id="Phobius"/>
    </source>
</evidence>
<proteinExistence type="predicted"/>
<evidence type="ECO:0000313" key="2">
    <source>
        <dbReference type="Proteomes" id="UP000095283"/>
    </source>
</evidence>
<reference evidence="3" key="1">
    <citation type="submission" date="2016-11" db="UniProtKB">
        <authorList>
            <consortium name="WormBaseParasite"/>
        </authorList>
    </citation>
    <scope>IDENTIFICATION</scope>
</reference>